<comment type="cofactor">
    <cofactor evidence="1">
        <name>FAD</name>
        <dbReference type="ChEBI" id="CHEBI:57692"/>
    </cofactor>
</comment>
<dbReference type="STRING" id="1210086.GCA_001613105_04442"/>
<keyword evidence="6" id="KW-0560">Oxidoreductase</keyword>
<dbReference type="PANTHER" id="PTHR47354:SF8">
    <property type="entry name" value="1,2-PHENYLACETYL-COA EPOXIDASE, SUBUNIT E"/>
    <property type="match status" value="1"/>
</dbReference>
<dbReference type="GO" id="GO:0046872">
    <property type="term" value="F:metal ion binding"/>
    <property type="evidence" value="ECO:0007669"/>
    <property type="project" value="UniProtKB-KW"/>
</dbReference>
<dbReference type="InterPro" id="IPR036010">
    <property type="entry name" value="2Fe-2S_ferredoxin-like_sf"/>
</dbReference>
<dbReference type="Proteomes" id="UP000254869">
    <property type="component" value="Unassembled WGS sequence"/>
</dbReference>
<dbReference type="InterPro" id="IPR050415">
    <property type="entry name" value="MRET"/>
</dbReference>
<dbReference type="GO" id="GO:0004497">
    <property type="term" value="F:monooxygenase activity"/>
    <property type="evidence" value="ECO:0007669"/>
    <property type="project" value="UniProtKB-KW"/>
</dbReference>
<evidence type="ECO:0000256" key="1">
    <source>
        <dbReference type="ARBA" id="ARBA00001974"/>
    </source>
</evidence>
<gene>
    <name evidence="11" type="ORF">DFR76_115237</name>
</gene>
<dbReference type="PRINTS" id="PR00371">
    <property type="entry name" value="FPNCR"/>
</dbReference>
<dbReference type="PROSITE" id="PS51384">
    <property type="entry name" value="FAD_FR"/>
    <property type="match status" value="1"/>
</dbReference>
<dbReference type="InterPro" id="IPR012675">
    <property type="entry name" value="Beta-grasp_dom_sf"/>
</dbReference>
<dbReference type="PANTHER" id="PTHR47354">
    <property type="entry name" value="NADH OXIDOREDUCTASE HCR"/>
    <property type="match status" value="1"/>
</dbReference>
<protein>
    <submittedName>
        <fullName evidence="11">3-ketosteroid 9alpha-monooxygenase subunit B</fullName>
    </submittedName>
</protein>
<evidence type="ECO:0000313" key="12">
    <source>
        <dbReference type="Proteomes" id="UP000254869"/>
    </source>
</evidence>
<dbReference type="Pfam" id="PF00175">
    <property type="entry name" value="NAD_binding_1"/>
    <property type="match status" value="1"/>
</dbReference>
<dbReference type="CDD" id="cd06214">
    <property type="entry name" value="PA_degradation_oxidoreductase_like"/>
    <property type="match status" value="1"/>
</dbReference>
<evidence type="ECO:0000256" key="6">
    <source>
        <dbReference type="ARBA" id="ARBA00023002"/>
    </source>
</evidence>
<keyword evidence="3" id="KW-0001">2Fe-2S</keyword>
<sequence>MNPRAHRIKVLDVIVETADAVSLVFDTPGDLAARFAYAPGQFLTVEVPSERTGSVARCYSLSSSPHCEDRLTITVKRTRGGYASNWLCDNITAGSILTVLEPSGTFTPRSLHRDVVLFAGGSGITPIMSIIKSVLIGGIGAVVVLYANRDAESIIFAAGLRELAQRFPQRLSVTHWLESECGLPTVDRLAAWARPHRGHDVYLCGPEEFMRAVHAALDRLGVPESVVRQEDYRSLTDNPFESPTRRAAAAQANGDHPALTVEIDGQIHRLRWPRQQKLLDLLLDHGIDAPYVCRESACGTCVCSVKRGRTRMLVREALIDDELAQGLTLACQTLPESDELHIVFDQ</sequence>
<comment type="caution">
    <text evidence="11">The sequence shown here is derived from an EMBL/GenBank/DDBJ whole genome shotgun (WGS) entry which is preliminary data.</text>
</comment>
<dbReference type="SUPFAM" id="SSF52343">
    <property type="entry name" value="Ferredoxin reductase-like, C-terminal NADP-linked domain"/>
    <property type="match status" value="1"/>
</dbReference>
<dbReference type="Gene3D" id="3.40.50.80">
    <property type="entry name" value="Nucleotide-binding domain of ferredoxin-NADP reductase (FNR) module"/>
    <property type="match status" value="1"/>
</dbReference>
<keyword evidence="8" id="KW-0411">Iron-sulfur</keyword>
<reference evidence="11 12" key="1">
    <citation type="submission" date="2018-07" db="EMBL/GenBank/DDBJ databases">
        <title>Genomic Encyclopedia of Type Strains, Phase IV (KMG-IV): sequencing the most valuable type-strain genomes for metagenomic binning, comparative biology and taxonomic classification.</title>
        <authorList>
            <person name="Goeker M."/>
        </authorList>
    </citation>
    <scope>NUCLEOTIDE SEQUENCE [LARGE SCALE GENOMIC DNA]</scope>
    <source>
        <strain evidence="11 12">DSM 44290</strain>
    </source>
</reference>
<keyword evidence="11" id="KW-0503">Monooxygenase</keyword>
<keyword evidence="12" id="KW-1185">Reference proteome</keyword>
<dbReference type="InterPro" id="IPR001709">
    <property type="entry name" value="Flavoprot_Pyr_Nucl_cyt_Rdtase"/>
</dbReference>
<dbReference type="InterPro" id="IPR001433">
    <property type="entry name" value="OxRdtase_FAD/NAD-bd"/>
</dbReference>
<evidence type="ECO:0000256" key="5">
    <source>
        <dbReference type="ARBA" id="ARBA00022827"/>
    </source>
</evidence>
<evidence type="ECO:0000313" key="11">
    <source>
        <dbReference type="EMBL" id="RDI60607.1"/>
    </source>
</evidence>
<dbReference type="InterPro" id="IPR017927">
    <property type="entry name" value="FAD-bd_FR_type"/>
</dbReference>
<dbReference type="AlphaFoldDB" id="A0A370HQ39"/>
<dbReference type="EMBL" id="QQBC01000015">
    <property type="protein sequence ID" value="RDI60607.1"/>
    <property type="molecule type" value="Genomic_DNA"/>
</dbReference>
<dbReference type="GO" id="GO:0050660">
    <property type="term" value="F:flavin adenine dinucleotide binding"/>
    <property type="evidence" value="ECO:0007669"/>
    <property type="project" value="TreeGrafter"/>
</dbReference>
<dbReference type="PRINTS" id="PR00410">
    <property type="entry name" value="PHEHYDRXLASE"/>
</dbReference>
<dbReference type="InterPro" id="IPR001041">
    <property type="entry name" value="2Fe-2S_ferredoxin-type"/>
</dbReference>
<accession>A0A370HQ39</accession>
<dbReference type="SUPFAM" id="SSF54292">
    <property type="entry name" value="2Fe-2S ferredoxin-like"/>
    <property type="match status" value="1"/>
</dbReference>
<dbReference type="SUPFAM" id="SSF63380">
    <property type="entry name" value="Riboflavin synthase domain-like"/>
    <property type="match status" value="1"/>
</dbReference>
<proteinExistence type="predicted"/>
<evidence type="ECO:0000256" key="2">
    <source>
        <dbReference type="ARBA" id="ARBA00022630"/>
    </source>
</evidence>
<dbReference type="RefSeq" id="WP_068000781.1">
    <property type="nucleotide sequence ID" value="NZ_QQBC01000015.1"/>
</dbReference>
<keyword evidence="2" id="KW-0285">Flavoprotein</keyword>
<feature type="domain" description="2Fe-2S ferredoxin-type" evidence="9">
    <location>
        <begin position="257"/>
        <end position="346"/>
    </location>
</feature>
<dbReference type="Pfam" id="PF00970">
    <property type="entry name" value="FAD_binding_6"/>
    <property type="match status" value="1"/>
</dbReference>
<name>A0A370HQ39_9NOCA</name>
<dbReference type="PROSITE" id="PS51085">
    <property type="entry name" value="2FE2S_FER_2"/>
    <property type="match status" value="1"/>
</dbReference>
<evidence type="ECO:0000256" key="7">
    <source>
        <dbReference type="ARBA" id="ARBA00023004"/>
    </source>
</evidence>
<dbReference type="Gene3D" id="2.40.30.10">
    <property type="entry name" value="Translation factors"/>
    <property type="match status" value="1"/>
</dbReference>
<evidence type="ECO:0000256" key="4">
    <source>
        <dbReference type="ARBA" id="ARBA00022723"/>
    </source>
</evidence>
<keyword evidence="4" id="KW-0479">Metal-binding</keyword>
<organism evidence="11 12">
    <name type="scientific">Nocardia pseudobrasiliensis</name>
    <dbReference type="NCBI Taxonomy" id="45979"/>
    <lineage>
        <taxon>Bacteria</taxon>
        <taxon>Bacillati</taxon>
        <taxon>Actinomycetota</taxon>
        <taxon>Actinomycetes</taxon>
        <taxon>Mycobacteriales</taxon>
        <taxon>Nocardiaceae</taxon>
        <taxon>Nocardia</taxon>
    </lineage>
</organism>
<dbReference type="InterPro" id="IPR017938">
    <property type="entry name" value="Riboflavin_synthase-like_b-brl"/>
</dbReference>
<dbReference type="GO" id="GO:0051537">
    <property type="term" value="F:2 iron, 2 sulfur cluster binding"/>
    <property type="evidence" value="ECO:0007669"/>
    <property type="project" value="UniProtKB-KW"/>
</dbReference>
<feature type="domain" description="FAD-binding FR-type" evidence="10">
    <location>
        <begin position="3"/>
        <end position="109"/>
    </location>
</feature>
<dbReference type="CDD" id="cd00207">
    <property type="entry name" value="fer2"/>
    <property type="match status" value="1"/>
</dbReference>
<dbReference type="InterPro" id="IPR039261">
    <property type="entry name" value="FNR_nucleotide-bd"/>
</dbReference>
<evidence type="ECO:0000259" key="10">
    <source>
        <dbReference type="PROSITE" id="PS51384"/>
    </source>
</evidence>
<dbReference type="Gene3D" id="3.10.20.30">
    <property type="match status" value="1"/>
</dbReference>
<evidence type="ECO:0000259" key="9">
    <source>
        <dbReference type="PROSITE" id="PS51085"/>
    </source>
</evidence>
<dbReference type="Pfam" id="PF00111">
    <property type="entry name" value="Fer2"/>
    <property type="match status" value="1"/>
</dbReference>
<keyword evidence="5" id="KW-0274">FAD</keyword>
<keyword evidence="7" id="KW-0408">Iron</keyword>
<evidence type="ECO:0000256" key="3">
    <source>
        <dbReference type="ARBA" id="ARBA00022714"/>
    </source>
</evidence>
<dbReference type="InterPro" id="IPR008333">
    <property type="entry name" value="Cbr1-like_FAD-bd_dom"/>
</dbReference>
<evidence type="ECO:0000256" key="8">
    <source>
        <dbReference type="ARBA" id="ARBA00023014"/>
    </source>
</evidence>